<dbReference type="EMBL" id="VSWD01000013">
    <property type="protein sequence ID" value="KAK3084442.1"/>
    <property type="molecule type" value="Genomic_DNA"/>
</dbReference>
<dbReference type="AlphaFoldDB" id="A0AA89BKI3"/>
<name>A0AA89BKI3_PINIB</name>
<evidence type="ECO:0000256" key="1">
    <source>
        <dbReference type="SAM" id="MobiDB-lite"/>
    </source>
</evidence>
<feature type="compositionally biased region" description="Basic and acidic residues" evidence="1">
    <location>
        <begin position="487"/>
        <end position="503"/>
    </location>
</feature>
<protein>
    <submittedName>
        <fullName evidence="2">Uncharacterized protein</fullName>
    </submittedName>
</protein>
<organism evidence="2 3">
    <name type="scientific">Pinctada imbricata</name>
    <name type="common">Atlantic pearl-oyster</name>
    <name type="synonym">Pinctada martensii</name>
    <dbReference type="NCBI Taxonomy" id="66713"/>
    <lineage>
        <taxon>Eukaryota</taxon>
        <taxon>Metazoa</taxon>
        <taxon>Spiralia</taxon>
        <taxon>Lophotrochozoa</taxon>
        <taxon>Mollusca</taxon>
        <taxon>Bivalvia</taxon>
        <taxon>Autobranchia</taxon>
        <taxon>Pteriomorphia</taxon>
        <taxon>Pterioida</taxon>
        <taxon>Pterioidea</taxon>
        <taxon>Pteriidae</taxon>
        <taxon>Pinctada</taxon>
    </lineage>
</organism>
<feature type="region of interest" description="Disordered" evidence="1">
    <location>
        <begin position="483"/>
        <end position="519"/>
    </location>
</feature>
<sequence>MPGGLKQPLGVLTSGLDVLDGAVLLLAISGLVATSAANARENLEGVVFQLQREDAPYLRMHTRGQTMIPFYRVSSFILLISTFTVAQYDQYKTIDKDPSALESEETADDDANLADDKVKRPFGGIFGKPYNIGKRPFGSIFHQDYDVGKRPFGGSYSNPYKIGKRPFGGSYGNSFKVGKRPFGSSYSKSFMIGKRPFGGTYKSWFKMGKRPFGGSYRGSFKVGKRPFSTYGGSFGLGKRPFGTYGGSFGVGKRTLGGKFEDIEEESDENINPGPGFTFDNIPLSAYDPKLAQIIESDKPYISLDDLADVIILESEDNDENDEEEDADFNKGDDEDDEEDDDGLLIQKKPFTLGGGPFSLGKRSASGHAMEKRPFTFWYPYKLGKRLSSRGYYSKNRWNRFLAKRPFVLGNFGKRPFLSTMNRFNIGKRTSDQDNEFRKKRPFTSSNGFGLGKRPFVLGGFHMGKRPFVLGSFKVGKRPFVLGGFGKRNNEESKDETHGEDTVNKRPFGSTYGGSYGMGK</sequence>
<gene>
    <name evidence="2" type="ORF">FSP39_013588</name>
</gene>
<proteinExistence type="predicted"/>
<evidence type="ECO:0000313" key="3">
    <source>
        <dbReference type="Proteomes" id="UP001186944"/>
    </source>
</evidence>
<evidence type="ECO:0000313" key="2">
    <source>
        <dbReference type="EMBL" id="KAK3084442.1"/>
    </source>
</evidence>
<keyword evidence="3" id="KW-1185">Reference proteome</keyword>
<feature type="region of interest" description="Disordered" evidence="1">
    <location>
        <begin position="314"/>
        <end position="340"/>
    </location>
</feature>
<comment type="caution">
    <text evidence="2">The sequence shown here is derived from an EMBL/GenBank/DDBJ whole genome shotgun (WGS) entry which is preliminary data.</text>
</comment>
<accession>A0AA89BKI3</accession>
<reference evidence="2" key="1">
    <citation type="submission" date="2019-08" db="EMBL/GenBank/DDBJ databases">
        <title>The improved chromosome-level genome for the pearl oyster Pinctada fucata martensii using PacBio sequencing and Hi-C.</title>
        <authorList>
            <person name="Zheng Z."/>
        </authorList>
    </citation>
    <scope>NUCLEOTIDE SEQUENCE</scope>
    <source>
        <strain evidence="2">ZZ-2019</strain>
        <tissue evidence="2">Adductor muscle</tissue>
    </source>
</reference>
<feature type="compositionally biased region" description="Gly residues" evidence="1">
    <location>
        <begin position="510"/>
        <end position="519"/>
    </location>
</feature>
<dbReference type="Proteomes" id="UP001186944">
    <property type="component" value="Unassembled WGS sequence"/>
</dbReference>